<organism evidence="1 2">
    <name type="scientific">Bordetella ansorpii</name>
    <dbReference type="NCBI Taxonomy" id="288768"/>
    <lineage>
        <taxon>Bacteria</taxon>
        <taxon>Pseudomonadati</taxon>
        <taxon>Pseudomonadota</taxon>
        <taxon>Betaproteobacteria</taxon>
        <taxon>Burkholderiales</taxon>
        <taxon>Alcaligenaceae</taxon>
        <taxon>Bordetella</taxon>
    </lineage>
</organism>
<name>A0A157PSH5_9BORD</name>
<dbReference type="GO" id="GO:0005829">
    <property type="term" value="C:cytosol"/>
    <property type="evidence" value="ECO:0007669"/>
    <property type="project" value="TreeGrafter"/>
</dbReference>
<dbReference type="InterPro" id="IPR023198">
    <property type="entry name" value="PGP-like_dom2"/>
</dbReference>
<dbReference type="NCBIfam" id="TIGR01549">
    <property type="entry name" value="HAD-SF-IA-v1"/>
    <property type="match status" value="1"/>
</dbReference>
<dbReference type="InterPro" id="IPR023214">
    <property type="entry name" value="HAD_sf"/>
</dbReference>
<dbReference type="EC" id="3.1.3.18" evidence="1"/>
<dbReference type="SFLD" id="SFLDG01129">
    <property type="entry name" value="C1.5:_HAD__Beta-PGM__Phosphata"/>
    <property type="match status" value="1"/>
</dbReference>
<gene>
    <name evidence="1" type="ORF">SAMEA1982600_02948</name>
</gene>
<dbReference type="NCBIfam" id="TIGR01509">
    <property type="entry name" value="HAD-SF-IA-v3"/>
    <property type="match status" value="1"/>
</dbReference>
<evidence type="ECO:0000313" key="1">
    <source>
        <dbReference type="EMBL" id="SAI35799.1"/>
    </source>
</evidence>
<reference evidence="1 2" key="1">
    <citation type="submission" date="2016-03" db="EMBL/GenBank/DDBJ databases">
        <authorList>
            <consortium name="Pathogen Informatics"/>
        </authorList>
    </citation>
    <scope>NUCLEOTIDE SEQUENCE [LARGE SCALE GENOMIC DNA]</scope>
    <source>
        <strain evidence="1 2">NCTC13364</strain>
    </source>
</reference>
<dbReference type="InterPro" id="IPR006439">
    <property type="entry name" value="HAD-SF_hydro_IA"/>
</dbReference>
<dbReference type="InterPro" id="IPR036412">
    <property type="entry name" value="HAD-like_sf"/>
</dbReference>
<dbReference type="Pfam" id="PF13419">
    <property type="entry name" value="HAD_2"/>
    <property type="match status" value="1"/>
</dbReference>
<dbReference type="PANTHER" id="PTHR43434">
    <property type="entry name" value="PHOSPHOGLYCOLATE PHOSPHATASE"/>
    <property type="match status" value="1"/>
</dbReference>
<dbReference type="SFLD" id="SFLDG01135">
    <property type="entry name" value="C1.5.6:_HAD__Beta-PGM__Phospha"/>
    <property type="match status" value="1"/>
</dbReference>
<dbReference type="PANTHER" id="PTHR43434:SF24">
    <property type="entry name" value="HYDROLASE-RELATED"/>
    <property type="match status" value="1"/>
</dbReference>
<dbReference type="InterPro" id="IPR041492">
    <property type="entry name" value="HAD_2"/>
</dbReference>
<protein>
    <submittedName>
        <fullName evidence="1">Hydrolase</fullName>
        <ecNumber evidence="1">3.1.3.18</ecNumber>
        <ecNumber evidence="1">3.1.3.5</ecNumber>
    </submittedName>
</protein>
<proteinExistence type="predicted"/>
<keyword evidence="1" id="KW-0378">Hydrolase</keyword>
<dbReference type="AlphaFoldDB" id="A0A157PSH5"/>
<dbReference type="InterPro" id="IPR050155">
    <property type="entry name" value="HAD-like_hydrolase_sf"/>
</dbReference>
<accession>A0A157PSH5</accession>
<dbReference type="GO" id="GO:0008967">
    <property type="term" value="F:phosphoglycolate phosphatase activity"/>
    <property type="evidence" value="ECO:0007669"/>
    <property type="project" value="UniProtKB-EC"/>
</dbReference>
<dbReference type="Gene3D" id="1.10.150.240">
    <property type="entry name" value="Putative phosphatase, domain 2"/>
    <property type="match status" value="1"/>
</dbReference>
<evidence type="ECO:0000313" key="2">
    <source>
        <dbReference type="Proteomes" id="UP000077037"/>
    </source>
</evidence>
<dbReference type="GO" id="GO:0008253">
    <property type="term" value="F:5'-nucleotidase activity"/>
    <property type="evidence" value="ECO:0007669"/>
    <property type="project" value="UniProtKB-EC"/>
</dbReference>
<dbReference type="EC" id="3.1.3.5" evidence="1"/>
<sequence>MSSPSRLNGEYRGAEHEAPMRNPSYKLVVFDWDGTLMDSTHSIVAAIQGACRDLDLPVPSASEASWVIGLSLESALRRAVPELTQSMVPRFLERYRTHYLLRDPELRLFDGVPDLLAALAQQQALMAVATGKSRVGLDRALAASATRSVFAATRTADETFSKPHPAMLNELMEELDVAPEQVVMIGDTSHDLRMAANAGVHSVGVTYGAHALAELQDCGPQAIVGNVAELRQWLLPRTGVPA</sequence>
<dbReference type="GO" id="GO:0006281">
    <property type="term" value="P:DNA repair"/>
    <property type="evidence" value="ECO:0007669"/>
    <property type="project" value="TreeGrafter"/>
</dbReference>
<dbReference type="EMBL" id="FKBS01000014">
    <property type="protein sequence ID" value="SAI35799.1"/>
    <property type="molecule type" value="Genomic_DNA"/>
</dbReference>
<dbReference type="SFLD" id="SFLDS00003">
    <property type="entry name" value="Haloacid_Dehalogenase"/>
    <property type="match status" value="1"/>
</dbReference>
<dbReference type="Proteomes" id="UP000077037">
    <property type="component" value="Unassembled WGS sequence"/>
</dbReference>
<dbReference type="Gene3D" id="3.40.50.1000">
    <property type="entry name" value="HAD superfamily/HAD-like"/>
    <property type="match status" value="1"/>
</dbReference>
<dbReference type="SUPFAM" id="SSF56784">
    <property type="entry name" value="HAD-like"/>
    <property type="match status" value="1"/>
</dbReference>